<dbReference type="InterPro" id="IPR034116">
    <property type="entry name" value="AGE_dom"/>
</dbReference>
<keyword evidence="2 3" id="KW-0413">Isomerase</keyword>
<evidence type="ECO:0000256" key="1">
    <source>
        <dbReference type="ARBA" id="ARBA00008558"/>
    </source>
</evidence>
<dbReference type="GO" id="GO:0005975">
    <property type="term" value="P:carbohydrate metabolic process"/>
    <property type="evidence" value="ECO:0007669"/>
    <property type="project" value="InterPro"/>
</dbReference>
<accession>A0A7W6PT84</accession>
<dbReference type="EMBL" id="JACIEC010000011">
    <property type="protein sequence ID" value="MBB4145784.1"/>
    <property type="molecule type" value="Genomic_DNA"/>
</dbReference>
<dbReference type="EC" id="5.3.1.8" evidence="3"/>
<dbReference type="Pfam" id="PF07221">
    <property type="entry name" value="GlcNAc_2-epim"/>
    <property type="match status" value="1"/>
</dbReference>
<evidence type="ECO:0000256" key="2">
    <source>
        <dbReference type="ARBA" id="ARBA00023235"/>
    </source>
</evidence>
<proteinExistence type="inferred from homology"/>
<reference evidence="3 4" key="1">
    <citation type="submission" date="2020-08" db="EMBL/GenBank/DDBJ databases">
        <title>Genomic Encyclopedia of Type Strains, Phase IV (KMG-IV): sequencing the most valuable type-strain genomes for metagenomic binning, comparative biology and taxonomic classification.</title>
        <authorList>
            <person name="Goeker M."/>
        </authorList>
    </citation>
    <scope>NUCLEOTIDE SEQUENCE [LARGE SCALE GENOMIC DNA]</scope>
    <source>
        <strain evidence="3 4">DSM 29514</strain>
    </source>
</reference>
<gene>
    <name evidence="3" type="ORF">GGQ72_004350</name>
</gene>
<comment type="caution">
    <text evidence="3">The sequence shown here is derived from an EMBL/GenBank/DDBJ whole genome shotgun (WGS) entry which is preliminary data.</text>
</comment>
<dbReference type="InterPro" id="IPR008928">
    <property type="entry name" value="6-hairpin_glycosidase_sf"/>
</dbReference>
<dbReference type="CDD" id="cd00249">
    <property type="entry name" value="AGE"/>
    <property type="match status" value="1"/>
</dbReference>
<dbReference type="AlphaFoldDB" id="A0A7W6PT84"/>
<dbReference type="Gene3D" id="1.50.10.10">
    <property type="match status" value="1"/>
</dbReference>
<dbReference type="PANTHER" id="PTHR15108">
    <property type="entry name" value="N-ACYLGLUCOSAMINE-2-EPIMERASE"/>
    <property type="match status" value="1"/>
</dbReference>
<dbReference type="InterPro" id="IPR010819">
    <property type="entry name" value="AGE/CE"/>
</dbReference>
<evidence type="ECO:0000313" key="4">
    <source>
        <dbReference type="Proteomes" id="UP000519897"/>
    </source>
</evidence>
<comment type="similarity">
    <text evidence="1">Belongs to the N-acylglucosamine 2-epimerase family.</text>
</comment>
<name>A0A7W6PT84_9HYPH</name>
<organism evidence="3 4">
    <name type="scientific">Rhizobium rhizoryzae</name>
    <dbReference type="NCBI Taxonomy" id="451876"/>
    <lineage>
        <taxon>Bacteria</taxon>
        <taxon>Pseudomonadati</taxon>
        <taxon>Pseudomonadota</taxon>
        <taxon>Alphaproteobacteria</taxon>
        <taxon>Hyphomicrobiales</taxon>
        <taxon>Rhizobiaceae</taxon>
        <taxon>Rhizobium/Agrobacterium group</taxon>
        <taxon>Rhizobium</taxon>
    </lineage>
</organism>
<dbReference type="GO" id="GO:0004476">
    <property type="term" value="F:mannose-6-phosphate isomerase activity"/>
    <property type="evidence" value="ECO:0007669"/>
    <property type="project" value="UniProtKB-EC"/>
</dbReference>
<keyword evidence="4" id="KW-1185">Reference proteome</keyword>
<dbReference type="Proteomes" id="UP000519897">
    <property type="component" value="Unassembled WGS sequence"/>
</dbReference>
<sequence>MNLQSAAIADHETLSRSRDPSQLLDSLNRSASELKVWLHDCALPLWLAEGFHGPDGGYSETLTLTGQATTTHRRSRVHPRQVFCFAEAGNRGWGGEWQNAVERGFDYYDRTYQLPNGFYASLADHEGRVLDESFDLYNQAFAILAYAHIAKAQPHRRSELGPRATQMLNNLKAAYAHPKAGFEEASPRKLPLCSNPHMHLFEAAMACETQAGFDHEIWRAQADDIAELCLTHFIDPESGGLREFFDGEWKPHPDARGRIMEPGHQFEWAWLLTRWAISRNRPDALQKAKRLFEIGEGHGLCPVRKVAVMALLDDFSVHDPLARLWPQTEWLKSAMLLAVITEGQERQAYLASAMRAVHALQLFLDVPLKGLWRDKLKADGSFVDEDAPASSFYHIVCAIYELEDCLARLA</sequence>
<dbReference type="SUPFAM" id="SSF48208">
    <property type="entry name" value="Six-hairpin glycosidases"/>
    <property type="match status" value="1"/>
</dbReference>
<dbReference type="InterPro" id="IPR012341">
    <property type="entry name" value="6hp_glycosidase-like_sf"/>
</dbReference>
<protein>
    <submittedName>
        <fullName evidence="3">Mannose-6-phosphate isomerase</fullName>
        <ecNumber evidence="3">5.3.1.8</ecNumber>
    </submittedName>
</protein>
<evidence type="ECO:0000313" key="3">
    <source>
        <dbReference type="EMBL" id="MBB4145784.1"/>
    </source>
</evidence>